<protein>
    <submittedName>
        <fullName evidence="4">Uncharacterized lipoprotein YddW, UPF0748 family</fullName>
    </submittedName>
</protein>
<dbReference type="Pfam" id="PF02638">
    <property type="entry name" value="GHL10"/>
    <property type="match status" value="1"/>
</dbReference>
<name>A0A1M5C0H8_9BACT</name>
<accession>A0A1M5C0H8</accession>
<feature type="domain" description="Glycosyl hydrolase-like 10" evidence="3">
    <location>
        <begin position="100"/>
        <end position="415"/>
    </location>
</feature>
<dbReference type="AlphaFoldDB" id="A0A1M5C0H8"/>
<dbReference type="STRING" id="1194090.SAMN05443144_10950"/>
<gene>
    <name evidence="4" type="ORF">SAMN05443144_10950</name>
</gene>
<dbReference type="PANTHER" id="PTHR43405:SF1">
    <property type="entry name" value="GLYCOSYL HYDROLASE DIGH"/>
    <property type="match status" value="1"/>
</dbReference>
<dbReference type="Gene3D" id="3.20.20.80">
    <property type="entry name" value="Glycosidases"/>
    <property type="match status" value="1"/>
</dbReference>
<keyword evidence="4" id="KW-0449">Lipoprotein</keyword>
<reference evidence="4 5" key="1">
    <citation type="submission" date="2016-11" db="EMBL/GenBank/DDBJ databases">
        <authorList>
            <person name="Jaros S."/>
            <person name="Januszkiewicz K."/>
            <person name="Wedrychowicz H."/>
        </authorList>
    </citation>
    <scope>NUCLEOTIDE SEQUENCE [LARGE SCALE GENOMIC DNA]</scope>
    <source>
        <strain evidence="4 5">DSM 21986</strain>
    </source>
</reference>
<sequence>MFMNNSFRSQSVVDHPAVPAQRVCLYLLLVMVVVGFGCSSPRPITGGKEADKPEEPVKPTAPEEPEVPPYHPPAMAEEISPYLTYSIETPYADIPDTPREFRGAWIATVDNIDWPSEPGLPVKQQKMELTAMMDRAKSLRMNAIILQVRPAADAFYHSPFEPWSVYLTGQQGKAPEPFYDPLQFAVKEAHRRGLEIHAWFNPFRAYHPSADGEGGLAPNHIKNLHPEMVVRYGSYYWLDPGQERVQQYSINIITDVVRRYDIDGVHLDDYFYPYPLRKSNGEHLTFPDARSYGQQGQRRRIEDRSEWRRQNVNNFIQRLNTEIKLIDPHVRFGISPFGIWRPGYPRQIKGFDAFNRIYADARKWLQEGWVDYLAPQLYWPIEKQSQSFPVLLEWWHQQNEKQRHLWPGIYTSKLNARADAWTVQEIERQIEITNHHRGATGSIHFSMKALMENRDGRDALSGLYPEEALIPATPWLDDHPPPRPTAEVLELSDRYVIQVEPKRDRGKETAVDMDPRHWVVKQRYGDQWETSIHPGWKERITLPPSNGHRPFTGAAITLVDELGNESEPYLVREVKIVTE</sequence>
<keyword evidence="5" id="KW-1185">Reference proteome</keyword>
<keyword evidence="1" id="KW-0732">Signal</keyword>
<evidence type="ECO:0000313" key="4">
    <source>
        <dbReference type="EMBL" id="SHF48170.1"/>
    </source>
</evidence>
<evidence type="ECO:0000259" key="3">
    <source>
        <dbReference type="Pfam" id="PF02638"/>
    </source>
</evidence>
<dbReference type="PANTHER" id="PTHR43405">
    <property type="entry name" value="GLYCOSYL HYDROLASE DIGH"/>
    <property type="match status" value="1"/>
</dbReference>
<evidence type="ECO:0000256" key="1">
    <source>
        <dbReference type="ARBA" id="ARBA00022729"/>
    </source>
</evidence>
<dbReference type="SUPFAM" id="SSF51445">
    <property type="entry name" value="(Trans)glycosidases"/>
    <property type="match status" value="1"/>
</dbReference>
<feature type="compositionally biased region" description="Basic and acidic residues" evidence="2">
    <location>
        <begin position="48"/>
        <end position="57"/>
    </location>
</feature>
<feature type="region of interest" description="Disordered" evidence="2">
    <location>
        <begin position="43"/>
        <end position="72"/>
    </location>
</feature>
<dbReference type="InterPro" id="IPR003790">
    <property type="entry name" value="GHL10"/>
</dbReference>
<dbReference type="InterPro" id="IPR052177">
    <property type="entry name" value="Divisome_Glycosyl_Hydrolase"/>
</dbReference>
<dbReference type="EMBL" id="FQUS01000009">
    <property type="protein sequence ID" value="SHF48170.1"/>
    <property type="molecule type" value="Genomic_DNA"/>
</dbReference>
<dbReference type="InterPro" id="IPR017853">
    <property type="entry name" value="GH"/>
</dbReference>
<evidence type="ECO:0000256" key="2">
    <source>
        <dbReference type="SAM" id="MobiDB-lite"/>
    </source>
</evidence>
<organism evidence="4 5">
    <name type="scientific">Fodinibius roseus</name>
    <dbReference type="NCBI Taxonomy" id="1194090"/>
    <lineage>
        <taxon>Bacteria</taxon>
        <taxon>Pseudomonadati</taxon>
        <taxon>Balneolota</taxon>
        <taxon>Balneolia</taxon>
        <taxon>Balneolales</taxon>
        <taxon>Balneolaceae</taxon>
        <taxon>Fodinibius</taxon>
    </lineage>
</organism>
<dbReference type="Proteomes" id="UP000184041">
    <property type="component" value="Unassembled WGS sequence"/>
</dbReference>
<evidence type="ECO:0000313" key="5">
    <source>
        <dbReference type="Proteomes" id="UP000184041"/>
    </source>
</evidence>
<proteinExistence type="predicted"/>